<evidence type="ECO:0000256" key="1">
    <source>
        <dbReference type="SAM" id="SignalP"/>
    </source>
</evidence>
<evidence type="ECO:0000313" key="2">
    <source>
        <dbReference type="EMBL" id="QQQ19227.1"/>
    </source>
</evidence>
<dbReference type="EMBL" id="CP067977">
    <property type="protein sequence ID" value="QQQ19227.1"/>
    <property type="molecule type" value="Genomic_DNA"/>
</dbReference>
<organism evidence="2 3">
    <name type="scientific">Brevundimonas vitisensis</name>
    <dbReference type="NCBI Taxonomy" id="2800818"/>
    <lineage>
        <taxon>Bacteria</taxon>
        <taxon>Pseudomonadati</taxon>
        <taxon>Pseudomonadota</taxon>
        <taxon>Alphaproteobacteria</taxon>
        <taxon>Caulobacterales</taxon>
        <taxon>Caulobacteraceae</taxon>
        <taxon>Brevundimonas</taxon>
    </lineage>
</organism>
<gene>
    <name evidence="2" type="ORF">JIP62_03670</name>
</gene>
<evidence type="ECO:0000313" key="3">
    <source>
        <dbReference type="Proteomes" id="UP000595448"/>
    </source>
</evidence>
<feature type="chain" id="PRO_5045423255" evidence="1">
    <location>
        <begin position="26"/>
        <end position="105"/>
    </location>
</feature>
<dbReference type="RefSeq" id="WP_201103578.1">
    <property type="nucleotide sequence ID" value="NZ_CP067977.1"/>
</dbReference>
<feature type="signal peptide" evidence="1">
    <location>
        <begin position="1"/>
        <end position="25"/>
    </location>
</feature>
<name>A0ABX7BNQ7_9CAUL</name>
<keyword evidence="1" id="KW-0732">Signal</keyword>
<protein>
    <submittedName>
        <fullName evidence="2">Uncharacterized protein</fullName>
    </submittedName>
</protein>
<dbReference type="Proteomes" id="UP000595448">
    <property type="component" value="Chromosome"/>
</dbReference>
<reference evidence="2 3" key="1">
    <citation type="submission" date="2021-01" db="EMBL/GenBank/DDBJ databases">
        <title>Brevundimonas vitis sp. nov., an bacterium isolated from grape (Vitis vinifera).</title>
        <authorList>
            <person name="Jiang L."/>
            <person name="Lee J."/>
        </authorList>
    </citation>
    <scope>NUCLEOTIDE SEQUENCE [LARGE SCALE GENOMIC DNA]</scope>
    <source>
        <strain evidence="2 3">GRTSA-9</strain>
    </source>
</reference>
<sequence length="105" mass="10714">MSKFTAALAAVALASASLIGTTALAEISATAAAPNPTVDDSIADLLADPDTAAIMEKHLPGISQHPALPQFQDMTLDQVMPYSQGAVTAEIIEAIDADIKALPAE</sequence>
<proteinExistence type="predicted"/>
<accession>A0ABX7BNQ7</accession>
<keyword evidence="3" id="KW-1185">Reference proteome</keyword>